<feature type="signal peptide" evidence="7">
    <location>
        <begin position="1"/>
        <end position="21"/>
    </location>
</feature>
<dbReference type="RefSeq" id="WP_189572090.1">
    <property type="nucleotide sequence ID" value="NZ_BMXI01000015.1"/>
</dbReference>
<evidence type="ECO:0000313" key="11">
    <source>
        <dbReference type="Proteomes" id="UP000644507"/>
    </source>
</evidence>
<dbReference type="AlphaFoldDB" id="A0A918TSY4"/>
<dbReference type="PANTHER" id="PTHR22600">
    <property type="entry name" value="BETA-HEXOSAMINIDASE"/>
    <property type="match status" value="1"/>
</dbReference>
<dbReference type="InterPro" id="IPR017853">
    <property type="entry name" value="GH"/>
</dbReference>
<dbReference type="Gene3D" id="2.60.40.10">
    <property type="entry name" value="Immunoglobulins"/>
    <property type="match status" value="1"/>
</dbReference>
<evidence type="ECO:0000259" key="8">
    <source>
        <dbReference type="Pfam" id="PF00728"/>
    </source>
</evidence>
<reference evidence="10" key="1">
    <citation type="journal article" date="2014" name="Int. J. Syst. Evol. Microbiol.">
        <title>Complete genome sequence of Corynebacterium casei LMG S-19264T (=DSM 44701T), isolated from a smear-ripened cheese.</title>
        <authorList>
            <consortium name="US DOE Joint Genome Institute (JGI-PGF)"/>
            <person name="Walter F."/>
            <person name="Albersmeier A."/>
            <person name="Kalinowski J."/>
            <person name="Ruckert C."/>
        </authorList>
    </citation>
    <scope>NUCLEOTIDE SEQUENCE</scope>
    <source>
        <strain evidence="10">KCTC 12988</strain>
    </source>
</reference>
<dbReference type="InterPro" id="IPR013783">
    <property type="entry name" value="Ig-like_fold"/>
</dbReference>
<feature type="domain" description="Glycoside hydrolase family 20 catalytic" evidence="8">
    <location>
        <begin position="166"/>
        <end position="487"/>
    </location>
</feature>
<dbReference type="SUPFAM" id="SSF49265">
    <property type="entry name" value="Fibronectin type III"/>
    <property type="match status" value="1"/>
</dbReference>
<feature type="domain" description="Beta-hexosaminidase bacterial type N-terminal" evidence="9">
    <location>
        <begin position="24"/>
        <end position="161"/>
    </location>
</feature>
<keyword evidence="7" id="KW-0732">Signal</keyword>
<feature type="active site" description="Proton donor" evidence="6">
    <location>
        <position position="305"/>
    </location>
</feature>
<dbReference type="EMBL" id="BMXI01000015">
    <property type="protein sequence ID" value="GHC62129.1"/>
    <property type="molecule type" value="Genomic_DNA"/>
</dbReference>
<keyword evidence="5" id="KW-0326">Glycosidase</keyword>
<dbReference type="Gene3D" id="3.20.20.80">
    <property type="entry name" value="Glycosidases"/>
    <property type="match status" value="1"/>
</dbReference>
<organism evidence="10 11">
    <name type="scientific">Roseibacillus persicicus</name>
    <dbReference type="NCBI Taxonomy" id="454148"/>
    <lineage>
        <taxon>Bacteria</taxon>
        <taxon>Pseudomonadati</taxon>
        <taxon>Verrucomicrobiota</taxon>
        <taxon>Verrucomicrobiia</taxon>
        <taxon>Verrucomicrobiales</taxon>
        <taxon>Verrucomicrobiaceae</taxon>
        <taxon>Roseibacillus</taxon>
    </lineage>
</organism>
<evidence type="ECO:0000256" key="2">
    <source>
        <dbReference type="ARBA" id="ARBA00006285"/>
    </source>
</evidence>
<dbReference type="PRINTS" id="PR00738">
    <property type="entry name" value="GLHYDRLASE20"/>
</dbReference>
<dbReference type="InterPro" id="IPR015883">
    <property type="entry name" value="Glyco_hydro_20_cat"/>
</dbReference>
<protein>
    <recommendedName>
        <fullName evidence="3">beta-N-acetylhexosaminidase</fullName>
        <ecNumber evidence="3">3.2.1.52</ecNumber>
    </recommendedName>
</protein>
<evidence type="ECO:0000256" key="4">
    <source>
        <dbReference type="ARBA" id="ARBA00022801"/>
    </source>
</evidence>
<dbReference type="SUPFAM" id="SSF51445">
    <property type="entry name" value="(Trans)glycosidases"/>
    <property type="match status" value="1"/>
</dbReference>
<dbReference type="GO" id="GO:0005975">
    <property type="term" value="P:carbohydrate metabolic process"/>
    <property type="evidence" value="ECO:0007669"/>
    <property type="project" value="InterPro"/>
</dbReference>
<dbReference type="GO" id="GO:0016020">
    <property type="term" value="C:membrane"/>
    <property type="evidence" value="ECO:0007669"/>
    <property type="project" value="TreeGrafter"/>
</dbReference>
<dbReference type="Proteomes" id="UP000644507">
    <property type="component" value="Unassembled WGS sequence"/>
</dbReference>
<feature type="chain" id="PRO_5037893428" description="beta-N-acetylhexosaminidase" evidence="7">
    <location>
        <begin position="22"/>
        <end position="1149"/>
    </location>
</feature>
<proteinExistence type="inferred from homology"/>
<dbReference type="GO" id="GO:0004563">
    <property type="term" value="F:beta-N-acetylhexosaminidase activity"/>
    <property type="evidence" value="ECO:0007669"/>
    <property type="project" value="UniProtKB-EC"/>
</dbReference>
<comment type="similarity">
    <text evidence="2">Belongs to the glycosyl hydrolase 20 family.</text>
</comment>
<dbReference type="Pfam" id="PF00728">
    <property type="entry name" value="Glyco_hydro_20"/>
    <property type="match status" value="1"/>
</dbReference>
<gene>
    <name evidence="10" type="ORF">GCM10007100_31870</name>
</gene>
<dbReference type="Pfam" id="PF02838">
    <property type="entry name" value="Glyco_hydro_20b"/>
    <property type="match status" value="1"/>
</dbReference>
<dbReference type="EC" id="3.2.1.52" evidence="3"/>
<comment type="caution">
    <text evidence="10">The sequence shown here is derived from an EMBL/GenBank/DDBJ whole genome shotgun (WGS) entry which is preliminary data.</text>
</comment>
<dbReference type="GO" id="GO:0030203">
    <property type="term" value="P:glycosaminoglycan metabolic process"/>
    <property type="evidence" value="ECO:0007669"/>
    <property type="project" value="TreeGrafter"/>
</dbReference>
<dbReference type="PANTHER" id="PTHR22600:SF57">
    <property type="entry name" value="BETA-N-ACETYLHEXOSAMINIDASE"/>
    <property type="match status" value="1"/>
</dbReference>
<keyword evidence="11" id="KW-1185">Reference proteome</keyword>
<evidence type="ECO:0000259" key="9">
    <source>
        <dbReference type="Pfam" id="PF02838"/>
    </source>
</evidence>
<dbReference type="SUPFAM" id="SSF55545">
    <property type="entry name" value="beta-N-acetylhexosaminidase-like domain"/>
    <property type="match status" value="1"/>
</dbReference>
<evidence type="ECO:0000256" key="7">
    <source>
        <dbReference type="SAM" id="SignalP"/>
    </source>
</evidence>
<reference evidence="10" key="2">
    <citation type="submission" date="2020-09" db="EMBL/GenBank/DDBJ databases">
        <authorList>
            <person name="Sun Q."/>
            <person name="Kim S."/>
        </authorList>
    </citation>
    <scope>NUCLEOTIDE SEQUENCE</scope>
    <source>
        <strain evidence="10">KCTC 12988</strain>
    </source>
</reference>
<dbReference type="InterPro" id="IPR029018">
    <property type="entry name" value="Hex-like_dom2"/>
</dbReference>
<evidence type="ECO:0000256" key="1">
    <source>
        <dbReference type="ARBA" id="ARBA00001231"/>
    </source>
</evidence>
<evidence type="ECO:0000256" key="6">
    <source>
        <dbReference type="PIRSR" id="PIRSR625705-1"/>
    </source>
</evidence>
<dbReference type="InterPro" id="IPR025705">
    <property type="entry name" value="Beta_hexosaminidase_sua/sub"/>
</dbReference>
<name>A0A918TSY4_9BACT</name>
<keyword evidence="4" id="KW-0378">Hydrolase</keyword>
<comment type="catalytic activity">
    <reaction evidence="1">
        <text>Hydrolysis of terminal non-reducing N-acetyl-D-hexosamine residues in N-acetyl-beta-D-hexosaminides.</text>
        <dbReference type="EC" id="3.2.1.52"/>
    </reaction>
</comment>
<dbReference type="InterPro" id="IPR015882">
    <property type="entry name" value="HEX_bac_N"/>
</dbReference>
<evidence type="ECO:0000256" key="3">
    <source>
        <dbReference type="ARBA" id="ARBA00012663"/>
    </source>
</evidence>
<evidence type="ECO:0000313" key="10">
    <source>
        <dbReference type="EMBL" id="GHC62129.1"/>
    </source>
</evidence>
<accession>A0A918TSY4</accession>
<sequence>MKNILTLLAVFLCCLVNPVVAFSPHPQSIIAGEGRFGYSTETRIFYETRVSPRAIESTLRPLAEVFAGELEILTGIKPLLVEKSGNVEPASGDISLEFSAVPGDLVLSEEDEDQSYVLEVGESVKIEGAYYKGISYGTVTFLQALEESEGSYSVPQMTISDSPAAEYRTVMIDVARQPSGLGMLKEVVRLARQFKLRYVQLHLTDDQHFTFPFSPVTDNLSNNFTYSRAELLDLVEYADARGVTLIPELDLPGHSSRLRESGYLNPSANDADVAAPANYSKIEAIIDDMLSVFVNSPYFHIGGDESQAGSALEPFLANINEHLRGTPVGGKRRMLVWEGFHGAPVNSLPATGDDRVIVLSWESSYNAPWDLLNAGYTVVNASWKPLYVVGNRSGVRYAHSLQRMWSPEVIHTWNKDTFMHWEPGRPVFEDAGPNDPDDDDGVWDANWIERQDQVIGGQMLSWEQNEKSIVGDLLPRLPVMADRLWNPVDSEDYAGFEVRLAGVREKALAIVHPVEILPLSEDPEAFLSNPDYRNYTGDSVSIELRNRTKIPGTIRYEVGGSNNSLSALNFDEIPETTPTSTAYSGEFNRTGGFGIRAALYRQDTGELVDGHDYQFFSNLENRVRVTSYHVPRRPLGQVPDLASYEQTEIKAVYELPILHGPYIHTESIGQKHDAILTVPGTGEYEFELRTNQGRGSFYLDLNKNGLWDADELLIADTTPDEAAKDARVVLNAGEYRFRLDHVTNPIGATILLGMEGPGTGGRKDIQEYLSLPNEPVGPPIEPQPLNPADEAVGITPDAPFLWTANGATSYEVYLWRTSQPEPTMPTATVFGSFYEHDGLDELTAYSWKIVSHNELGSTTSSIWNFTTGARPEIGALLLHEEFDGYSPGSIIGQAAQGYGLTGNWEFGGSEGSFELGPGLSGENGLLVTATGAGDLDGKIAHTVEEWGSGVLYLSYLWYETSFWGHVYVSGGGSWEGAFGHAWTRAWGINNASEGVAYDLNRTYRLVARIDFDEGSTTMWADPLAESDLPVAFKNEAQAALPRSLILRFYGTDGTIDDLRVGTSFEGVIADLSNRELELLSFTLQGTQGTLSFRGSVGVSSWRVMASTDLVAFDIDETSNAVITEDSPGIYTAELDLTGFPDRYFLRVEG</sequence>
<dbReference type="Gene3D" id="3.30.379.10">
    <property type="entry name" value="Chitobiase/beta-hexosaminidase domain 2-like"/>
    <property type="match status" value="1"/>
</dbReference>
<dbReference type="InterPro" id="IPR036116">
    <property type="entry name" value="FN3_sf"/>
</dbReference>
<evidence type="ECO:0000256" key="5">
    <source>
        <dbReference type="ARBA" id="ARBA00023295"/>
    </source>
</evidence>